<feature type="domain" description="Integrase catalytic" evidence="1">
    <location>
        <begin position="181"/>
        <end position="341"/>
    </location>
</feature>
<dbReference type="InterPro" id="IPR036397">
    <property type="entry name" value="RNaseH_sf"/>
</dbReference>
<keyword evidence="3" id="KW-1185">Reference proteome</keyword>
<dbReference type="GO" id="GO:0015074">
    <property type="term" value="P:DNA integration"/>
    <property type="evidence" value="ECO:0007669"/>
    <property type="project" value="InterPro"/>
</dbReference>
<evidence type="ECO:0000259" key="1">
    <source>
        <dbReference type="PROSITE" id="PS50994"/>
    </source>
</evidence>
<name>A0A371HHY1_MUCPR</name>
<evidence type="ECO:0000313" key="3">
    <source>
        <dbReference type="Proteomes" id="UP000257109"/>
    </source>
</evidence>
<dbReference type="Gene3D" id="3.30.420.10">
    <property type="entry name" value="Ribonuclease H-like superfamily/Ribonuclease H"/>
    <property type="match status" value="2"/>
</dbReference>
<protein>
    <recommendedName>
        <fullName evidence="1">Integrase catalytic domain-containing protein</fullName>
    </recommendedName>
</protein>
<evidence type="ECO:0000313" key="2">
    <source>
        <dbReference type="EMBL" id="RDY02396.1"/>
    </source>
</evidence>
<dbReference type="Gene3D" id="1.10.340.70">
    <property type="match status" value="1"/>
</dbReference>
<dbReference type="GO" id="GO:0003676">
    <property type="term" value="F:nucleic acid binding"/>
    <property type="evidence" value="ECO:0007669"/>
    <property type="project" value="InterPro"/>
</dbReference>
<organism evidence="2 3">
    <name type="scientific">Mucuna pruriens</name>
    <name type="common">Velvet bean</name>
    <name type="synonym">Dolichos pruriens</name>
    <dbReference type="NCBI Taxonomy" id="157652"/>
    <lineage>
        <taxon>Eukaryota</taxon>
        <taxon>Viridiplantae</taxon>
        <taxon>Streptophyta</taxon>
        <taxon>Embryophyta</taxon>
        <taxon>Tracheophyta</taxon>
        <taxon>Spermatophyta</taxon>
        <taxon>Magnoliopsida</taxon>
        <taxon>eudicotyledons</taxon>
        <taxon>Gunneridae</taxon>
        <taxon>Pentapetalae</taxon>
        <taxon>rosids</taxon>
        <taxon>fabids</taxon>
        <taxon>Fabales</taxon>
        <taxon>Fabaceae</taxon>
        <taxon>Papilionoideae</taxon>
        <taxon>50 kb inversion clade</taxon>
        <taxon>NPAAA clade</taxon>
        <taxon>indigoferoid/millettioid clade</taxon>
        <taxon>Phaseoleae</taxon>
        <taxon>Mucuna</taxon>
    </lineage>
</organism>
<accession>A0A371HHY1</accession>
<dbReference type="InterPro" id="IPR001584">
    <property type="entry name" value="Integrase_cat-core"/>
</dbReference>
<dbReference type="InterPro" id="IPR012337">
    <property type="entry name" value="RNaseH-like_sf"/>
</dbReference>
<gene>
    <name evidence="2" type="primary">K02A2.6</name>
    <name evidence="2" type="ORF">CR513_14144</name>
</gene>
<sequence length="353" mass="40712">MRLARELGAKVLVAKSDSQLVTRQVNGDYQVKDPEVVASFEKFITQKGSFNRTVIQETLGWPTIEAVEVFCADKSSTWMDLIIIPTNQHEAKRFWREASRYVLIAKQLYRRGFSYPLLKCLDDEEEKYAIKEVHEGSCGMHIEGWALTSKITRVDYYSPTLKNDYMAFVRKCDKCQRYANLHIAPFGATSFDILDPFPQVVGQVKFLLVVVDYFTRWVEAGAIVTISTKRIRRFYWKKIICRFRLPTIIISDNGTQFASHSVVDFCAQYGVKQSFTYVEYPQVNGQEESINKGVTSSTLVVPHYTHSTTQETPFRLRFETNVVVLVKIEESSPRAILFQPTIDESYFIHLTRT</sequence>
<proteinExistence type="predicted"/>
<dbReference type="Proteomes" id="UP000257109">
    <property type="component" value="Unassembled WGS sequence"/>
</dbReference>
<feature type="non-terminal residue" evidence="2">
    <location>
        <position position="1"/>
    </location>
</feature>
<dbReference type="InterPro" id="IPR041588">
    <property type="entry name" value="Integrase_H2C2"/>
</dbReference>
<dbReference type="SUPFAM" id="SSF53098">
    <property type="entry name" value="Ribonuclease H-like"/>
    <property type="match status" value="1"/>
</dbReference>
<dbReference type="PANTHER" id="PTHR48475">
    <property type="entry name" value="RIBONUCLEASE H"/>
    <property type="match status" value="1"/>
</dbReference>
<dbReference type="Pfam" id="PF17921">
    <property type="entry name" value="Integrase_H2C2"/>
    <property type="match status" value="1"/>
</dbReference>
<comment type="caution">
    <text evidence="2">The sequence shown here is derived from an EMBL/GenBank/DDBJ whole genome shotgun (WGS) entry which is preliminary data.</text>
</comment>
<dbReference type="AlphaFoldDB" id="A0A371HHY1"/>
<reference evidence="2" key="1">
    <citation type="submission" date="2018-05" db="EMBL/GenBank/DDBJ databases">
        <title>Draft genome of Mucuna pruriens seed.</title>
        <authorList>
            <person name="Nnadi N.E."/>
            <person name="Vos R."/>
            <person name="Hasami M.H."/>
            <person name="Devisetty U.K."/>
            <person name="Aguiy J.C."/>
        </authorList>
    </citation>
    <scope>NUCLEOTIDE SEQUENCE [LARGE SCALE GENOMIC DNA]</scope>
    <source>
        <strain evidence="2">JCA_2017</strain>
    </source>
</reference>
<dbReference type="EMBL" id="QJKJ01002543">
    <property type="protein sequence ID" value="RDY02396.1"/>
    <property type="molecule type" value="Genomic_DNA"/>
</dbReference>
<dbReference type="PANTHER" id="PTHR48475:SF2">
    <property type="entry name" value="RIBONUCLEASE H"/>
    <property type="match status" value="1"/>
</dbReference>
<dbReference type="PROSITE" id="PS50994">
    <property type="entry name" value="INTEGRASE"/>
    <property type="match status" value="1"/>
</dbReference>
<dbReference type="Pfam" id="PF00665">
    <property type="entry name" value="rve"/>
    <property type="match status" value="1"/>
</dbReference>